<comment type="similarity">
    <text evidence="2">Belongs to the UPF0053 family. Hemolysin C subfamily.</text>
</comment>
<evidence type="ECO:0000256" key="7">
    <source>
        <dbReference type="ARBA" id="ARBA00023122"/>
    </source>
</evidence>
<keyword evidence="4 10" id="KW-0812">Transmembrane</keyword>
<keyword evidence="15" id="KW-1185">Reference proteome</keyword>
<keyword evidence="8 10" id="KW-0472">Membrane</keyword>
<gene>
    <name evidence="14" type="ORF">CXZ10_15605</name>
</gene>
<accession>A0A1I4W284</accession>
<dbReference type="OrthoDB" id="9805314at2"/>
<keyword evidence="5" id="KW-0677">Repeat</keyword>
<keyword evidence="3" id="KW-1003">Cell membrane</keyword>
<dbReference type="Pfam" id="PF00571">
    <property type="entry name" value="CBS"/>
    <property type="match status" value="1"/>
</dbReference>
<evidence type="ECO:0000256" key="1">
    <source>
        <dbReference type="ARBA" id="ARBA00004651"/>
    </source>
</evidence>
<feature type="transmembrane region" description="Helical" evidence="11">
    <location>
        <begin position="6"/>
        <end position="28"/>
    </location>
</feature>
<dbReference type="PROSITE" id="PS51846">
    <property type="entry name" value="CNNM"/>
    <property type="match status" value="1"/>
</dbReference>
<dbReference type="Gene3D" id="3.10.580.10">
    <property type="entry name" value="CBS-domain"/>
    <property type="match status" value="1"/>
</dbReference>
<dbReference type="EMBL" id="PJNW01000013">
    <property type="protein sequence ID" value="PKR88222.1"/>
    <property type="molecule type" value="Genomic_DNA"/>
</dbReference>
<evidence type="ECO:0000259" key="12">
    <source>
        <dbReference type="PROSITE" id="PS51371"/>
    </source>
</evidence>
<evidence type="ECO:0000256" key="11">
    <source>
        <dbReference type="SAM" id="Phobius"/>
    </source>
</evidence>
<sequence length="434" mass="46339">MGYLFEIGVIFILLVLNGLFAMSELAVVSSRRPRLEAMAAKGSKGAATVLKLAANPGRFLSSVQIGITLVGILAGAYSGATLSEPFAEFLVAQGVPASFASALSIAVVVGLITYFSLVIGELVPKQIALSNPEAVASLMARPMLGVAFVASPVAIVLEMSSRLIIGALGLKTTGESTVTEEEIKAVIAEGTNSGILEPEEKELMAGVMRFSDRSIRAVMIPRPDITGIDLDWDDQRIIEAIATSSHSRYPVFTGSIDMVQGVIQAKDLLDQHLKGEPLDLRSRIRQVDMVPDTASALDVLDTLRRSPLQMVMVIDEYGSVEGMVTAADILTAIVGNLGGEASEELSEIVQRADGSWLIDADLGVDLVAEKIDCKGLDDPDRDYETLAGFVLSVTKAIPTTGDVVDWRGWRFEIVDMDGRRIDKVLVTAPAQPQP</sequence>
<dbReference type="SUPFAM" id="SSF56176">
    <property type="entry name" value="FAD-binding/transporter-associated domain-like"/>
    <property type="match status" value="1"/>
</dbReference>
<evidence type="ECO:0000256" key="6">
    <source>
        <dbReference type="ARBA" id="ARBA00022989"/>
    </source>
</evidence>
<dbReference type="Pfam" id="PF03471">
    <property type="entry name" value="CorC_HlyC"/>
    <property type="match status" value="1"/>
</dbReference>
<dbReference type="InterPro" id="IPR036318">
    <property type="entry name" value="FAD-bd_PCMH-like_sf"/>
</dbReference>
<dbReference type="InterPro" id="IPR051676">
    <property type="entry name" value="UPF0053_domain"/>
</dbReference>
<dbReference type="InterPro" id="IPR000644">
    <property type="entry name" value="CBS_dom"/>
</dbReference>
<evidence type="ECO:0000256" key="4">
    <source>
        <dbReference type="ARBA" id="ARBA00022692"/>
    </source>
</evidence>
<feature type="domain" description="CBS" evidence="12">
    <location>
        <begin position="283"/>
        <end position="340"/>
    </location>
</feature>
<dbReference type="PANTHER" id="PTHR43099:SF2">
    <property type="entry name" value="UPF0053 PROTEIN YRKA"/>
    <property type="match status" value="1"/>
</dbReference>
<dbReference type="Pfam" id="PF01595">
    <property type="entry name" value="CNNM"/>
    <property type="match status" value="1"/>
</dbReference>
<protein>
    <recommendedName>
        <fullName evidence="16">DNA-binding protein</fullName>
    </recommendedName>
</protein>
<evidence type="ECO:0000256" key="9">
    <source>
        <dbReference type="PROSITE-ProRule" id="PRU00703"/>
    </source>
</evidence>
<reference evidence="14 15" key="1">
    <citation type="submission" date="2017-12" db="EMBL/GenBank/DDBJ databases">
        <title>Anaerobic carbon monoxide metabolism by Pleomorphomonas carboxyditropha sp. nov., a new mesophilic hydrogenogenic carboxidotroph.</title>
        <authorList>
            <person name="Esquivel-Elizondo S."/>
            <person name="Krajmalnik-Brown R."/>
        </authorList>
    </citation>
    <scope>NUCLEOTIDE SEQUENCE [LARGE SCALE GENOMIC DNA]</scope>
    <source>
        <strain evidence="14 15">R5-392</strain>
    </source>
</reference>
<comment type="subcellular location">
    <subcellularLocation>
        <location evidence="1">Cell membrane</location>
        <topology evidence="1">Multi-pass membrane protein</topology>
    </subcellularLocation>
</comment>
<feature type="transmembrane region" description="Helical" evidence="11">
    <location>
        <begin position="59"/>
        <end position="79"/>
    </location>
</feature>
<dbReference type="InterPro" id="IPR002550">
    <property type="entry name" value="CNNM"/>
</dbReference>
<proteinExistence type="inferred from homology"/>
<feature type="transmembrane region" description="Helical" evidence="11">
    <location>
        <begin position="135"/>
        <end position="157"/>
    </location>
</feature>
<name>A0A1I4W284_9HYPH</name>
<organism evidence="14 15">
    <name type="scientific">Pleomorphomonas diazotrophica</name>
    <dbReference type="NCBI Taxonomy" id="1166257"/>
    <lineage>
        <taxon>Bacteria</taxon>
        <taxon>Pseudomonadati</taxon>
        <taxon>Pseudomonadota</taxon>
        <taxon>Alphaproteobacteria</taxon>
        <taxon>Hyphomicrobiales</taxon>
        <taxon>Pleomorphomonadaceae</taxon>
        <taxon>Pleomorphomonas</taxon>
    </lineage>
</organism>
<evidence type="ECO:0008006" key="16">
    <source>
        <dbReference type="Google" id="ProtNLM"/>
    </source>
</evidence>
<evidence type="ECO:0000256" key="3">
    <source>
        <dbReference type="ARBA" id="ARBA00022475"/>
    </source>
</evidence>
<dbReference type="InterPro" id="IPR046342">
    <property type="entry name" value="CBS_dom_sf"/>
</dbReference>
<evidence type="ECO:0000313" key="14">
    <source>
        <dbReference type="EMBL" id="PKR88222.1"/>
    </source>
</evidence>
<comment type="caution">
    <text evidence="14">The sequence shown here is derived from an EMBL/GenBank/DDBJ whole genome shotgun (WGS) entry which is preliminary data.</text>
</comment>
<dbReference type="PROSITE" id="PS51371">
    <property type="entry name" value="CBS"/>
    <property type="match status" value="1"/>
</dbReference>
<evidence type="ECO:0000259" key="13">
    <source>
        <dbReference type="PROSITE" id="PS51846"/>
    </source>
</evidence>
<dbReference type="SMART" id="SM01091">
    <property type="entry name" value="CorC_HlyC"/>
    <property type="match status" value="1"/>
</dbReference>
<dbReference type="CDD" id="cd04590">
    <property type="entry name" value="CBS_pair_CorC_HlyC_assoc"/>
    <property type="match status" value="1"/>
</dbReference>
<evidence type="ECO:0000256" key="2">
    <source>
        <dbReference type="ARBA" id="ARBA00006446"/>
    </source>
</evidence>
<dbReference type="Gene3D" id="3.30.465.10">
    <property type="match status" value="1"/>
</dbReference>
<keyword evidence="7 9" id="KW-0129">CBS domain</keyword>
<dbReference type="Proteomes" id="UP000233491">
    <property type="component" value="Unassembled WGS sequence"/>
</dbReference>
<keyword evidence="6 10" id="KW-1133">Transmembrane helix</keyword>
<dbReference type="PANTHER" id="PTHR43099">
    <property type="entry name" value="UPF0053 PROTEIN YRKA"/>
    <property type="match status" value="1"/>
</dbReference>
<evidence type="ECO:0000313" key="15">
    <source>
        <dbReference type="Proteomes" id="UP000233491"/>
    </source>
</evidence>
<dbReference type="GO" id="GO:0005886">
    <property type="term" value="C:plasma membrane"/>
    <property type="evidence" value="ECO:0007669"/>
    <property type="project" value="UniProtKB-SubCell"/>
</dbReference>
<dbReference type="GO" id="GO:0050660">
    <property type="term" value="F:flavin adenine dinucleotide binding"/>
    <property type="evidence" value="ECO:0007669"/>
    <property type="project" value="InterPro"/>
</dbReference>
<feature type="domain" description="CNNM transmembrane" evidence="13">
    <location>
        <begin position="1"/>
        <end position="200"/>
    </location>
</feature>
<dbReference type="RefSeq" id="WP_101290290.1">
    <property type="nucleotide sequence ID" value="NZ_FOUQ01000014.1"/>
</dbReference>
<feature type="transmembrane region" description="Helical" evidence="11">
    <location>
        <begin position="99"/>
        <end position="123"/>
    </location>
</feature>
<evidence type="ECO:0000256" key="8">
    <source>
        <dbReference type="ARBA" id="ARBA00023136"/>
    </source>
</evidence>
<dbReference type="InterPro" id="IPR016169">
    <property type="entry name" value="FAD-bd_PCMH_sub2"/>
</dbReference>
<dbReference type="InterPro" id="IPR044751">
    <property type="entry name" value="Ion_transp-like_CBS"/>
</dbReference>
<evidence type="ECO:0000256" key="10">
    <source>
        <dbReference type="PROSITE-ProRule" id="PRU01193"/>
    </source>
</evidence>
<evidence type="ECO:0000256" key="5">
    <source>
        <dbReference type="ARBA" id="ARBA00022737"/>
    </source>
</evidence>
<dbReference type="AlphaFoldDB" id="A0A1I4W284"/>
<dbReference type="InterPro" id="IPR005170">
    <property type="entry name" value="Transptr-assoc_dom"/>
</dbReference>
<dbReference type="SUPFAM" id="SSF54631">
    <property type="entry name" value="CBS-domain pair"/>
    <property type="match status" value="1"/>
</dbReference>